<organism evidence="1 2">
    <name type="scientific">Nitrosomonas communis</name>
    <dbReference type="NCBI Taxonomy" id="44574"/>
    <lineage>
        <taxon>Bacteria</taxon>
        <taxon>Pseudomonadati</taxon>
        <taxon>Pseudomonadota</taxon>
        <taxon>Betaproteobacteria</taxon>
        <taxon>Nitrosomonadales</taxon>
        <taxon>Nitrosomonadaceae</taxon>
        <taxon>Nitrosomonas</taxon>
    </lineage>
</organism>
<evidence type="ECO:0000313" key="1">
    <source>
        <dbReference type="EMBL" id="SDW29541.1"/>
    </source>
</evidence>
<evidence type="ECO:0000313" key="2">
    <source>
        <dbReference type="Proteomes" id="UP000183454"/>
    </source>
</evidence>
<sequence length="151" mass="16994">MFHLLVANEEWPDSGGSLLNSRIYIHPDDELGRSFFTNDGKLNITEVGRFPALLVTETGGNGTQYTKVAHITKIHQGSSTTTIHYIIDSSIPSISNKELEGYVTQIGISRNNLHHTHWRICDADLFKILLLNNQKSAIYPKYLMSMHLNAN</sequence>
<dbReference type="AlphaFoldDB" id="A0A1H2SD17"/>
<protein>
    <submittedName>
        <fullName evidence="1">Uncharacterized protein</fullName>
    </submittedName>
</protein>
<gene>
    <name evidence="1" type="ORF">SAMN05421882_10072</name>
</gene>
<dbReference type="EMBL" id="FNNH01000007">
    <property type="protein sequence ID" value="SDW29541.1"/>
    <property type="molecule type" value="Genomic_DNA"/>
</dbReference>
<proteinExistence type="predicted"/>
<accession>A0A1H2SD17</accession>
<name>A0A1H2SD17_9PROT</name>
<dbReference type="Proteomes" id="UP000183454">
    <property type="component" value="Unassembled WGS sequence"/>
</dbReference>
<dbReference type="RefSeq" id="WP_074665771.1">
    <property type="nucleotide sequence ID" value="NZ_FNNH01000007.1"/>
</dbReference>
<reference evidence="1 2" key="1">
    <citation type="submission" date="2016-10" db="EMBL/GenBank/DDBJ databases">
        <authorList>
            <person name="de Groot N.N."/>
        </authorList>
    </citation>
    <scope>NUCLEOTIDE SEQUENCE [LARGE SCALE GENOMIC DNA]</scope>
    <source>
        <strain evidence="1 2">Nm110</strain>
    </source>
</reference>